<protein>
    <submittedName>
        <fullName evidence="1">MGMT family protein</fullName>
    </submittedName>
</protein>
<proteinExistence type="predicted"/>
<accession>A0ABY9RVV3</accession>
<gene>
    <name evidence="1" type="ORF">RGF97_17705</name>
</gene>
<dbReference type="InterPro" id="IPR011856">
    <property type="entry name" value="tRNA_endonuc-like_dom_sf"/>
</dbReference>
<dbReference type="RefSeq" id="WP_246095401.1">
    <property type="nucleotide sequence ID" value="NZ_CP133762.1"/>
</dbReference>
<name>A0ABY9RVV3_9ACTN</name>
<sequence>MVDHLFTVSGSSAMPVSPTGLAAEGLLERQHLQEWVIDNPQVLGEAVLVITAEFDRWADTDGVPARDRLDVLGLDATGRLVVVELKRGTADRDVHLQAITYAALVSRFDIDTLAQAHRDFLARRGQTLDLEASRQRLLDHVDGDWSPELLQRPRQVIIAADFPKQVTHTVVWLSEMNLDIDLIQVGLWRVEGHLVAGFTKVYPTPEVEEFTLAPARVEAKAAAQKLEERSRAQNAVHVLVGAGLLPDGTRLRLVPRHGVTDSIRDAIAVWVGEDANRSTATWTNDTAKPLTWDADGNRYTPTGLANHIFRSVTDRKADGIQGTTWWGIDTARLPDNVDPEEWATLEGTDLATLAKRLRGTGKDWTRMHALLETIPPGRWTTYGDVATVIGSHAVPVGTHLANCGQCPAPWRVLTAAGRVAAGFRRVGATHSGAPREILTDEGVRFDRDTAATEARLTLDELRQLLES</sequence>
<reference evidence="1 2" key="1">
    <citation type="submission" date="2023-09" db="EMBL/GenBank/DDBJ databases">
        <title>Complete genome of Streptomyces roseicoloratus T14.</title>
        <authorList>
            <person name="Bashizi T."/>
            <person name="Kim M.-J."/>
            <person name="Lee G."/>
            <person name="Tagele S.B."/>
            <person name="Shin J.-H."/>
        </authorList>
    </citation>
    <scope>NUCLEOTIDE SEQUENCE [LARGE SCALE GENOMIC DNA]</scope>
    <source>
        <strain evidence="1 2">T14</strain>
    </source>
</reference>
<dbReference type="EMBL" id="CP133762">
    <property type="protein sequence ID" value="WMX46311.1"/>
    <property type="molecule type" value="Genomic_DNA"/>
</dbReference>
<dbReference type="Gene3D" id="1.10.10.10">
    <property type="entry name" value="Winged helix-like DNA-binding domain superfamily/Winged helix DNA-binding domain"/>
    <property type="match status" value="1"/>
</dbReference>
<keyword evidence="2" id="KW-1185">Reference proteome</keyword>
<evidence type="ECO:0000313" key="2">
    <source>
        <dbReference type="Proteomes" id="UP001250858"/>
    </source>
</evidence>
<dbReference type="InterPro" id="IPR036217">
    <property type="entry name" value="MethylDNA_cys_MeTrfase_DNAb"/>
</dbReference>
<dbReference type="Proteomes" id="UP001250858">
    <property type="component" value="Chromosome"/>
</dbReference>
<dbReference type="Gene3D" id="3.40.1350.10">
    <property type="match status" value="1"/>
</dbReference>
<organism evidence="1 2">
    <name type="scientific">Streptomyces roseicoloratus</name>
    <dbReference type="NCBI Taxonomy" id="2508722"/>
    <lineage>
        <taxon>Bacteria</taxon>
        <taxon>Bacillati</taxon>
        <taxon>Actinomycetota</taxon>
        <taxon>Actinomycetes</taxon>
        <taxon>Kitasatosporales</taxon>
        <taxon>Streptomycetaceae</taxon>
        <taxon>Streptomyces</taxon>
    </lineage>
</organism>
<dbReference type="SUPFAM" id="SSF46767">
    <property type="entry name" value="Methylated DNA-protein cysteine methyltransferase, C-terminal domain"/>
    <property type="match status" value="1"/>
</dbReference>
<dbReference type="InterPro" id="IPR036388">
    <property type="entry name" value="WH-like_DNA-bd_sf"/>
</dbReference>
<evidence type="ECO:0000313" key="1">
    <source>
        <dbReference type="EMBL" id="WMX46311.1"/>
    </source>
</evidence>